<dbReference type="AlphaFoldDB" id="A0AAV1JCH0"/>
<gene>
    <name evidence="1" type="ORF">LNINA_LOCUS5707</name>
</gene>
<evidence type="ECO:0000313" key="2">
    <source>
        <dbReference type="Proteomes" id="UP001497472"/>
    </source>
</evidence>
<sequence>MPRVLVCPNRGYTQTSTRRVIREAEEQLKLSWPPKRAADVIPTLRRPTHTDGNDRGIPSASTLTCALRTLLKRDANRRLIGQLVVVGVKLYDPESCSPYIDFYLILRS</sequence>
<protein>
    <submittedName>
        <fullName evidence="1">Uncharacterized protein</fullName>
    </submittedName>
</protein>
<name>A0AAV1JCH0_9NEOP</name>
<reference evidence="1 2" key="1">
    <citation type="submission" date="2023-11" db="EMBL/GenBank/DDBJ databases">
        <authorList>
            <person name="Okamura Y."/>
        </authorList>
    </citation>
    <scope>NUCLEOTIDE SEQUENCE [LARGE SCALE GENOMIC DNA]</scope>
</reference>
<dbReference type="Proteomes" id="UP001497472">
    <property type="component" value="Unassembled WGS sequence"/>
</dbReference>
<accession>A0AAV1JCH0</accession>
<proteinExistence type="predicted"/>
<organism evidence="1 2">
    <name type="scientific">Leptosia nina</name>
    <dbReference type="NCBI Taxonomy" id="320188"/>
    <lineage>
        <taxon>Eukaryota</taxon>
        <taxon>Metazoa</taxon>
        <taxon>Ecdysozoa</taxon>
        <taxon>Arthropoda</taxon>
        <taxon>Hexapoda</taxon>
        <taxon>Insecta</taxon>
        <taxon>Pterygota</taxon>
        <taxon>Neoptera</taxon>
        <taxon>Endopterygota</taxon>
        <taxon>Lepidoptera</taxon>
        <taxon>Glossata</taxon>
        <taxon>Ditrysia</taxon>
        <taxon>Papilionoidea</taxon>
        <taxon>Pieridae</taxon>
        <taxon>Pierinae</taxon>
        <taxon>Leptosia</taxon>
    </lineage>
</organism>
<dbReference type="EMBL" id="CAVLEF010000007">
    <property type="protein sequence ID" value="CAK1546109.1"/>
    <property type="molecule type" value="Genomic_DNA"/>
</dbReference>
<keyword evidence="2" id="KW-1185">Reference proteome</keyword>
<evidence type="ECO:0000313" key="1">
    <source>
        <dbReference type="EMBL" id="CAK1546109.1"/>
    </source>
</evidence>
<comment type="caution">
    <text evidence="1">The sequence shown here is derived from an EMBL/GenBank/DDBJ whole genome shotgun (WGS) entry which is preliminary data.</text>
</comment>